<evidence type="ECO:0000256" key="6">
    <source>
        <dbReference type="ARBA" id="ARBA00022741"/>
    </source>
</evidence>
<reference evidence="11" key="1">
    <citation type="journal article" date="2020" name="mSystems">
        <title>Genome- and Community-Level Interaction Insights into Carbon Utilization and Element Cycling Functions of Hydrothermarchaeota in Hydrothermal Sediment.</title>
        <authorList>
            <person name="Zhou Z."/>
            <person name="Liu Y."/>
            <person name="Xu W."/>
            <person name="Pan J."/>
            <person name="Luo Z.H."/>
            <person name="Li M."/>
        </authorList>
    </citation>
    <scope>NUCLEOTIDE SEQUENCE [LARGE SCALE GENOMIC DNA]</scope>
    <source>
        <strain evidence="11">SpSt-794</strain>
    </source>
</reference>
<dbReference type="AlphaFoldDB" id="A0A7C4U2L3"/>
<evidence type="ECO:0000256" key="1">
    <source>
        <dbReference type="ARBA" id="ARBA00001946"/>
    </source>
</evidence>
<dbReference type="EMBL" id="DTHV01000087">
    <property type="protein sequence ID" value="HGW60325.1"/>
    <property type="molecule type" value="Genomic_DNA"/>
</dbReference>
<evidence type="ECO:0000256" key="8">
    <source>
        <dbReference type="ARBA" id="ARBA00022842"/>
    </source>
</evidence>
<sequence>MKTFEEIKRILGEHKEEIRERYGVVIVGIFGSYTRDDQKETSDVDILVELEKPIGLKFFELWDYLERILETKVDLLTSNALKQKPLLLESIKEGLVYV</sequence>
<comment type="caution">
    <text evidence="11">The sequence shown here is derived from an EMBL/GenBank/DDBJ whole genome shotgun (WGS) entry which is preliminary data.</text>
</comment>
<comment type="similarity">
    <text evidence="9">Belongs to the MntA antitoxin family.</text>
</comment>
<keyword evidence="6" id="KW-0547">Nucleotide-binding</keyword>
<evidence type="ECO:0000256" key="7">
    <source>
        <dbReference type="ARBA" id="ARBA00022840"/>
    </source>
</evidence>
<keyword evidence="5" id="KW-0479">Metal-binding</keyword>
<keyword evidence="2" id="KW-1277">Toxin-antitoxin system</keyword>
<keyword evidence="4" id="KW-0548">Nucleotidyltransferase</keyword>
<keyword evidence="8" id="KW-0460">Magnesium</keyword>
<evidence type="ECO:0000259" key="10">
    <source>
        <dbReference type="Pfam" id="PF01909"/>
    </source>
</evidence>
<dbReference type="InterPro" id="IPR052038">
    <property type="entry name" value="Type-VII_TA_antitoxin"/>
</dbReference>
<dbReference type="SUPFAM" id="SSF81301">
    <property type="entry name" value="Nucleotidyltransferase"/>
    <property type="match status" value="1"/>
</dbReference>
<comment type="cofactor">
    <cofactor evidence="1">
        <name>Mg(2+)</name>
        <dbReference type="ChEBI" id="CHEBI:18420"/>
    </cofactor>
</comment>
<dbReference type="InterPro" id="IPR043519">
    <property type="entry name" value="NT_sf"/>
</dbReference>
<keyword evidence="7" id="KW-0067">ATP-binding</keyword>
<dbReference type="InterPro" id="IPR002934">
    <property type="entry name" value="Polymerase_NTP_transf_dom"/>
</dbReference>
<dbReference type="Pfam" id="PF01909">
    <property type="entry name" value="NTP_transf_2"/>
    <property type="match status" value="1"/>
</dbReference>
<dbReference type="PANTHER" id="PTHR33571">
    <property type="entry name" value="SSL8005 PROTEIN"/>
    <property type="match status" value="1"/>
</dbReference>
<protein>
    <submittedName>
        <fullName evidence="11">Nucleotidyltransferase</fullName>
    </submittedName>
</protein>
<dbReference type="CDD" id="cd05403">
    <property type="entry name" value="NT_KNTase_like"/>
    <property type="match status" value="1"/>
</dbReference>
<evidence type="ECO:0000256" key="2">
    <source>
        <dbReference type="ARBA" id="ARBA00022649"/>
    </source>
</evidence>
<evidence type="ECO:0000256" key="9">
    <source>
        <dbReference type="ARBA" id="ARBA00038276"/>
    </source>
</evidence>
<proteinExistence type="inferred from homology"/>
<feature type="domain" description="Polymerase nucleotidyl transferase" evidence="10">
    <location>
        <begin position="13"/>
        <end position="97"/>
    </location>
</feature>
<evidence type="ECO:0000256" key="5">
    <source>
        <dbReference type="ARBA" id="ARBA00022723"/>
    </source>
</evidence>
<dbReference type="Gene3D" id="3.30.460.10">
    <property type="entry name" value="Beta Polymerase, domain 2"/>
    <property type="match status" value="1"/>
</dbReference>
<gene>
    <name evidence="11" type="ORF">ENV82_02705</name>
</gene>
<dbReference type="GO" id="GO:0005524">
    <property type="term" value="F:ATP binding"/>
    <property type="evidence" value="ECO:0007669"/>
    <property type="project" value="UniProtKB-KW"/>
</dbReference>
<dbReference type="GO" id="GO:0016779">
    <property type="term" value="F:nucleotidyltransferase activity"/>
    <property type="evidence" value="ECO:0007669"/>
    <property type="project" value="UniProtKB-KW"/>
</dbReference>
<dbReference type="PANTHER" id="PTHR33571:SF14">
    <property type="entry name" value="PROTEIN ADENYLYLTRANSFERASE MJ0435-RELATED"/>
    <property type="match status" value="1"/>
</dbReference>
<dbReference type="GO" id="GO:0046872">
    <property type="term" value="F:metal ion binding"/>
    <property type="evidence" value="ECO:0007669"/>
    <property type="project" value="UniProtKB-KW"/>
</dbReference>
<keyword evidence="3 11" id="KW-0808">Transferase</keyword>
<name>A0A7C4U2L3_9BACT</name>
<evidence type="ECO:0000256" key="3">
    <source>
        <dbReference type="ARBA" id="ARBA00022679"/>
    </source>
</evidence>
<evidence type="ECO:0000256" key="4">
    <source>
        <dbReference type="ARBA" id="ARBA00022695"/>
    </source>
</evidence>
<evidence type="ECO:0000313" key="11">
    <source>
        <dbReference type="EMBL" id="HGW60325.1"/>
    </source>
</evidence>
<organism evidence="11">
    <name type="scientific">Caldisericum exile</name>
    <dbReference type="NCBI Taxonomy" id="693075"/>
    <lineage>
        <taxon>Bacteria</taxon>
        <taxon>Pseudomonadati</taxon>
        <taxon>Caldisericota/Cryosericota group</taxon>
        <taxon>Caldisericota</taxon>
        <taxon>Caldisericia</taxon>
        <taxon>Caldisericales</taxon>
        <taxon>Caldisericaceae</taxon>
        <taxon>Caldisericum</taxon>
    </lineage>
</organism>
<accession>A0A7C4U2L3</accession>